<name>A0ACD3ASV6_9AGAR</name>
<accession>A0ACD3ASV6</accession>
<sequence>MFYHKGLFFHNLQLTAAVTLDQHSLLLDGKRLMVFSSKFHPFRLPSPGLWQDILEKLKASGFNAVSVYWHWGFSAPNPHEIRFTEHSDLAKFYSVAKDVGVLVIVRPGLFFPKGGIPRWATTMAGRARTNAMDYRAAFTRHHIFGTVQSESEYATTREARITGLDNHMQDVMDTLRSSGISRVPIIHNDKGPNGQFALQGPGKVDLDRYPLGFDCNNPSKWNELTTQLDTYHQQWNPAEPLALFEWQGGAFSYWSGPSYMKCYQLINEQFANNNYASAADIQNLYMSYGGTNWGNMHTHTIYSSYESLTPKLDELKLQGYFLHSSPSYLDVGRIGNGTVGSGTTSPAIYTTHLHAPSTNTSFYFVRQLSNQNQDSVKFKLTTNTTGSSANGDIELAGRESKILVTGDLFGKSRLSYSTAEIMTWSTIDDVDTIVLYALKGQYVEAVLETSTDIGDAITIKGSTSSTTKVTKANNRVITFNSATRVILADKQTAAGFWAPRIQNKYSNTFGHDHYDLSPSVPSVLIHGPYLVRGAADAGDTLELKGDLNSTTTIDIYAPSRFKSFTWNGIPLSLTKSDTGSLQGTIAFPDPLSDVAVSAKIPKLDTLEWRCADSLPEVGASDFDDTNSHWVLANKTTTNRPFKPSAGKYILYSSEYGFRSGHFAGNASGVKLAIQGGSSCYSVFMNSYFLGYGQGTSNGQDGTDLLERTFNFTSAQLNYDENGYTLISNHGNDFVEWHVAGSIGGENTPDHVRGPYNEGGWWFERVDMRRLTRFALDNTTPHRVLIYVNGWQFGKFVSTHGPQTSFPIPEGILDHRVENHVSIVLWALATSARCKAIQTQQTRYHLDSGRVNEGPAPRVIE</sequence>
<organism evidence="1 2">
    <name type="scientific">Pluteus cervinus</name>
    <dbReference type="NCBI Taxonomy" id="181527"/>
    <lineage>
        <taxon>Eukaryota</taxon>
        <taxon>Fungi</taxon>
        <taxon>Dikarya</taxon>
        <taxon>Basidiomycota</taxon>
        <taxon>Agaricomycotina</taxon>
        <taxon>Agaricomycetes</taxon>
        <taxon>Agaricomycetidae</taxon>
        <taxon>Agaricales</taxon>
        <taxon>Pluteineae</taxon>
        <taxon>Pluteaceae</taxon>
        <taxon>Pluteus</taxon>
    </lineage>
</organism>
<proteinExistence type="predicted"/>
<dbReference type="Proteomes" id="UP000308600">
    <property type="component" value="Unassembled WGS sequence"/>
</dbReference>
<keyword evidence="2" id="KW-1185">Reference proteome</keyword>
<evidence type="ECO:0000313" key="2">
    <source>
        <dbReference type="Proteomes" id="UP000308600"/>
    </source>
</evidence>
<evidence type="ECO:0000313" key="1">
    <source>
        <dbReference type="EMBL" id="TFK68585.1"/>
    </source>
</evidence>
<protein>
    <submittedName>
        <fullName evidence="1">Uncharacterized protein</fullName>
    </submittedName>
</protein>
<dbReference type="EMBL" id="ML208348">
    <property type="protein sequence ID" value="TFK68585.1"/>
    <property type="molecule type" value="Genomic_DNA"/>
</dbReference>
<reference evidence="1 2" key="1">
    <citation type="journal article" date="2019" name="Nat. Ecol. Evol.">
        <title>Megaphylogeny resolves global patterns of mushroom evolution.</title>
        <authorList>
            <person name="Varga T."/>
            <person name="Krizsan K."/>
            <person name="Foldi C."/>
            <person name="Dima B."/>
            <person name="Sanchez-Garcia M."/>
            <person name="Sanchez-Ramirez S."/>
            <person name="Szollosi G.J."/>
            <person name="Szarkandi J.G."/>
            <person name="Papp V."/>
            <person name="Albert L."/>
            <person name="Andreopoulos W."/>
            <person name="Angelini C."/>
            <person name="Antonin V."/>
            <person name="Barry K.W."/>
            <person name="Bougher N.L."/>
            <person name="Buchanan P."/>
            <person name="Buyck B."/>
            <person name="Bense V."/>
            <person name="Catcheside P."/>
            <person name="Chovatia M."/>
            <person name="Cooper J."/>
            <person name="Damon W."/>
            <person name="Desjardin D."/>
            <person name="Finy P."/>
            <person name="Geml J."/>
            <person name="Haridas S."/>
            <person name="Hughes K."/>
            <person name="Justo A."/>
            <person name="Karasinski D."/>
            <person name="Kautmanova I."/>
            <person name="Kiss B."/>
            <person name="Kocsube S."/>
            <person name="Kotiranta H."/>
            <person name="LaButti K.M."/>
            <person name="Lechner B.E."/>
            <person name="Liimatainen K."/>
            <person name="Lipzen A."/>
            <person name="Lukacs Z."/>
            <person name="Mihaltcheva S."/>
            <person name="Morgado L.N."/>
            <person name="Niskanen T."/>
            <person name="Noordeloos M.E."/>
            <person name="Ohm R.A."/>
            <person name="Ortiz-Santana B."/>
            <person name="Ovrebo C."/>
            <person name="Racz N."/>
            <person name="Riley R."/>
            <person name="Savchenko A."/>
            <person name="Shiryaev A."/>
            <person name="Soop K."/>
            <person name="Spirin V."/>
            <person name="Szebenyi C."/>
            <person name="Tomsovsky M."/>
            <person name="Tulloss R.E."/>
            <person name="Uehling J."/>
            <person name="Grigoriev I.V."/>
            <person name="Vagvolgyi C."/>
            <person name="Papp T."/>
            <person name="Martin F.M."/>
            <person name="Miettinen O."/>
            <person name="Hibbett D.S."/>
            <person name="Nagy L.G."/>
        </authorList>
    </citation>
    <scope>NUCLEOTIDE SEQUENCE [LARGE SCALE GENOMIC DNA]</scope>
    <source>
        <strain evidence="1 2">NL-1719</strain>
    </source>
</reference>
<gene>
    <name evidence="1" type="ORF">BDN72DRAFT_949374</name>
</gene>